<sequence>MPLRYDVVEEEFELWSYEGEEAATLRAMEESVNPKIRVLRNLTTSQYVFKDNLPYGITLGHIV</sequence>
<keyword evidence="2" id="KW-1185">Reference proteome</keyword>
<organism evidence="1 2">
    <name type="scientific">Penicillium chrysogenum</name>
    <name type="common">Penicillium notatum</name>
    <dbReference type="NCBI Taxonomy" id="5076"/>
    <lineage>
        <taxon>Eukaryota</taxon>
        <taxon>Fungi</taxon>
        <taxon>Dikarya</taxon>
        <taxon>Ascomycota</taxon>
        <taxon>Pezizomycotina</taxon>
        <taxon>Eurotiomycetes</taxon>
        <taxon>Eurotiomycetidae</taxon>
        <taxon>Eurotiales</taxon>
        <taxon>Aspergillaceae</taxon>
        <taxon>Penicillium</taxon>
        <taxon>Penicillium chrysogenum species complex</taxon>
    </lineage>
</organism>
<comment type="caution">
    <text evidence="1">The sequence shown here is derived from an EMBL/GenBank/DDBJ whole genome shotgun (WGS) entry which is preliminary data.</text>
</comment>
<evidence type="ECO:0000313" key="1">
    <source>
        <dbReference type="EMBL" id="KAJ5260455.1"/>
    </source>
</evidence>
<accession>A0ABQ8W9V1</accession>
<protein>
    <submittedName>
        <fullName evidence="1">Uncharacterized protein</fullName>
    </submittedName>
</protein>
<dbReference type="Proteomes" id="UP001220256">
    <property type="component" value="Unassembled WGS sequence"/>
</dbReference>
<name>A0ABQ8W9V1_PENCH</name>
<dbReference type="EMBL" id="JAPVEB010000008">
    <property type="protein sequence ID" value="KAJ5260455.1"/>
    <property type="molecule type" value="Genomic_DNA"/>
</dbReference>
<gene>
    <name evidence="1" type="ORF">N7505_009836</name>
</gene>
<proteinExistence type="predicted"/>
<reference evidence="1 2" key="1">
    <citation type="journal article" date="2023" name="IMA Fungus">
        <title>Comparative genomic study of the Penicillium genus elucidates a diverse pangenome and 15 lateral gene transfer events.</title>
        <authorList>
            <person name="Petersen C."/>
            <person name="Sorensen T."/>
            <person name="Nielsen M.R."/>
            <person name="Sondergaard T.E."/>
            <person name="Sorensen J.L."/>
            <person name="Fitzpatrick D.A."/>
            <person name="Frisvad J.C."/>
            <person name="Nielsen K.L."/>
        </authorList>
    </citation>
    <scope>NUCLEOTIDE SEQUENCE [LARGE SCALE GENOMIC DNA]</scope>
    <source>
        <strain evidence="1 2">IBT 3361</strain>
    </source>
</reference>
<evidence type="ECO:0000313" key="2">
    <source>
        <dbReference type="Proteomes" id="UP001220256"/>
    </source>
</evidence>